<protein>
    <submittedName>
        <fullName evidence="1">Uncharacterized protein</fullName>
    </submittedName>
</protein>
<gene>
    <name evidence="1" type="ORF">EcWSU1_03082</name>
</gene>
<name>G8LJW2_9ENTR</name>
<evidence type="ECO:0000313" key="1">
    <source>
        <dbReference type="EMBL" id="AEW74510.1"/>
    </source>
</evidence>
<accession>G8LJW2</accession>
<dbReference type="HOGENOM" id="CLU_1313803_0_0_6"/>
<dbReference type="EMBL" id="CP002886">
    <property type="protein sequence ID" value="AEW74510.1"/>
    <property type="molecule type" value="Genomic_DNA"/>
</dbReference>
<reference evidence="1 2" key="1">
    <citation type="journal article" date="2011" name="Stand. Genomic Sci.">
        <title>Complete genome of the onion pathogen Enterobacter cloacae EcWSU1.</title>
        <authorList>
            <person name="Humann J.L."/>
            <person name="Wildung M."/>
            <person name="Cheng C.H."/>
            <person name="Lee T."/>
            <person name="Stewart J.E."/>
            <person name="Drew J.C."/>
            <person name="Triplett E.W."/>
            <person name="Main D."/>
            <person name="Schroeder B.K."/>
        </authorList>
    </citation>
    <scope>NUCLEOTIDE SEQUENCE [LARGE SCALE GENOMIC DNA]</scope>
    <source>
        <strain evidence="1 2">EcWSU1</strain>
    </source>
</reference>
<dbReference type="KEGG" id="eec:EcWSU1_03082"/>
<organism evidence="1 2">
    <name type="scientific">Enterobacter ludwigii</name>
    <dbReference type="NCBI Taxonomy" id="299767"/>
    <lineage>
        <taxon>Bacteria</taxon>
        <taxon>Pseudomonadati</taxon>
        <taxon>Pseudomonadota</taxon>
        <taxon>Gammaproteobacteria</taxon>
        <taxon>Enterobacterales</taxon>
        <taxon>Enterobacteriaceae</taxon>
        <taxon>Enterobacter</taxon>
        <taxon>Enterobacter cloacae complex</taxon>
    </lineage>
</organism>
<proteinExistence type="predicted"/>
<sequence length="209" mass="24081">MALCHRANSALVCATHIAFFFDMDADFLARGEVFWHLHHQTGRQGCWFVAGTCGCTFDARSRFHDFQIHGLRQLQRQQHAIPGQNLHVRHPAFRNKEEFFFNLIFGEDIRGVIFFIHEHVFVAINVGKINIAAGQGHGINDIVTFKTFFHFQTGTHIGETHFVQRCCTTGARGLNIDIFHNQQLAVVIQYHTFLNFVRSWHCSNPVYGW</sequence>
<dbReference type="AlphaFoldDB" id="G8LJW2"/>
<evidence type="ECO:0000313" key="2">
    <source>
        <dbReference type="Proteomes" id="UP000007838"/>
    </source>
</evidence>
<dbReference type="Proteomes" id="UP000007838">
    <property type="component" value="Chromosome"/>
</dbReference>